<evidence type="ECO:0000313" key="2">
    <source>
        <dbReference type="EMBL" id="PWW21221.1"/>
    </source>
</evidence>
<evidence type="ECO:0000256" key="1">
    <source>
        <dbReference type="SAM" id="SignalP"/>
    </source>
</evidence>
<accession>A0A317QE91</accession>
<sequence>MHARRTLVVIAGTVGLALLAPGTASAAPGGCQAFGENVAGLATSLGARFGANASGAARLFPGAFPAIVVHPEQERFCP</sequence>
<dbReference type="AlphaFoldDB" id="A0A317QE91"/>
<dbReference type="Proteomes" id="UP000246661">
    <property type="component" value="Unassembled WGS sequence"/>
</dbReference>
<comment type="caution">
    <text evidence="2">The sequence shown here is derived from an EMBL/GenBank/DDBJ whole genome shotgun (WGS) entry which is preliminary data.</text>
</comment>
<gene>
    <name evidence="2" type="ORF">JD79_00349</name>
</gene>
<dbReference type="EMBL" id="QGTX01000001">
    <property type="protein sequence ID" value="PWW21221.1"/>
    <property type="molecule type" value="Genomic_DNA"/>
</dbReference>
<feature type="signal peptide" evidence="1">
    <location>
        <begin position="1"/>
        <end position="26"/>
    </location>
</feature>
<protein>
    <submittedName>
        <fullName evidence="2">Uncharacterized protein</fullName>
    </submittedName>
</protein>
<organism evidence="2 3">
    <name type="scientific">Geodermatophilus normandii</name>
    <dbReference type="NCBI Taxonomy" id="1137989"/>
    <lineage>
        <taxon>Bacteria</taxon>
        <taxon>Bacillati</taxon>
        <taxon>Actinomycetota</taxon>
        <taxon>Actinomycetes</taxon>
        <taxon>Geodermatophilales</taxon>
        <taxon>Geodermatophilaceae</taxon>
        <taxon>Geodermatophilus</taxon>
    </lineage>
</organism>
<dbReference type="RefSeq" id="WP_110004141.1">
    <property type="nucleotide sequence ID" value="NZ_QGTX01000001.1"/>
</dbReference>
<evidence type="ECO:0000313" key="3">
    <source>
        <dbReference type="Proteomes" id="UP000246661"/>
    </source>
</evidence>
<keyword evidence="3" id="KW-1185">Reference proteome</keyword>
<keyword evidence="1" id="KW-0732">Signal</keyword>
<feature type="chain" id="PRO_5016266960" evidence="1">
    <location>
        <begin position="27"/>
        <end position="78"/>
    </location>
</feature>
<name>A0A317QE91_9ACTN</name>
<proteinExistence type="predicted"/>
<reference evidence="3" key="1">
    <citation type="submission" date="2018-05" db="EMBL/GenBank/DDBJ databases">
        <authorList>
            <person name="Klenk H.-P."/>
            <person name="Huntemann M."/>
            <person name="Clum A."/>
            <person name="Pillay M."/>
            <person name="Palaniappan K."/>
            <person name="Varghese N."/>
            <person name="Mikhailova N."/>
            <person name="Stamatis D."/>
            <person name="Reddy T."/>
            <person name="Daum C."/>
            <person name="Shapiro N."/>
            <person name="Ivanova N."/>
            <person name="Kyrpides N."/>
            <person name="Woyke T."/>
        </authorList>
    </citation>
    <scope>NUCLEOTIDE SEQUENCE [LARGE SCALE GENOMIC DNA]</scope>
    <source>
        <strain evidence="3">DSM 45417</strain>
    </source>
</reference>
<dbReference type="OrthoDB" id="5198151at2"/>